<protein>
    <recommendedName>
        <fullName evidence="3">Chloramphenicol acetyltransferase</fullName>
        <ecNumber evidence="2">2.3.1.28</ecNumber>
    </recommendedName>
</protein>
<dbReference type="PANTHER" id="PTHR43300:SF12">
    <property type="entry name" value="CHLORAMPHENICOL ACETYLTRANSFERASE"/>
    <property type="match status" value="1"/>
</dbReference>
<organism evidence="9">
    <name type="scientific">Serratia marcescens SM39</name>
    <dbReference type="NCBI Taxonomy" id="1334564"/>
    <lineage>
        <taxon>Bacteria</taxon>
        <taxon>Pseudomonadati</taxon>
        <taxon>Pseudomonadota</taxon>
        <taxon>Gammaproteobacteria</taxon>
        <taxon>Enterobacterales</taxon>
        <taxon>Yersiniaceae</taxon>
        <taxon>Serratia</taxon>
    </lineage>
</organism>
<dbReference type="EC" id="2.3.1.28" evidence="2"/>
<dbReference type="KEGG" id="smar:SM39_2948"/>
<accession>A0AAT9EB14</accession>
<dbReference type="GO" id="GO:0008811">
    <property type="term" value="F:chloramphenicol O-acetyltransferase activity"/>
    <property type="evidence" value="ECO:0007669"/>
    <property type="project" value="UniProtKB-EC"/>
</dbReference>
<dbReference type="GO" id="GO:0046677">
    <property type="term" value="P:response to antibiotic"/>
    <property type="evidence" value="ECO:0007669"/>
    <property type="project" value="UniProtKB-KW"/>
</dbReference>
<dbReference type="InterPro" id="IPR001451">
    <property type="entry name" value="Hexapep"/>
</dbReference>
<evidence type="ECO:0000256" key="8">
    <source>
        <dbReference type="ARBA" id="ARBA00047633"/>
    </source>
</evidence>
<dbReference type="PROSITE" id="PS00101">
    <property type="entry name" value="HEXAPEP_TRANSFERASES"/>
    <property type="match status" value="1"/>
</dbReference>
<proteinExistence type="inferred from homology"/>
<comment type="similarity">
    <text evidence="1">Belongs to the transferase hexapeptide repeat family.</text>
</comment>
<keyword evidence="6" id="KW-0046">Antibiotic resistance</keyword>
<name>A0AAT9EB14_SERMA</name>
<dbReference type="Gene3D" id="2.160.10.10">
    <property type="entry name" value="Hexapeptide repeat proteins"/>
    <property type="match status" value="1"/>
</dbReference>
<gene>
    <name evidence="9" type="primary">cat</name>
    <name evidence="9" type="ORF">SM39_2948</name>
</gene>
<evidence type="ECO:0000256" key="1">
    <source>
        <dbReference type="ARBA" id="ARBA00007274"/>
    </source>
</evidence>
<evidence type="ECO:0000256" key="5">
    <source>
        <dbReference type="ARBA" id="ARBA00022737"/>
    </source>
</evidence>
<dbReference type="AlphaFoldDB" id="A0AAT9EB14"/>
<dbReference type="SUPFAM" id="SSF51161">
    <property type="entry name" value="Trimeric LpxA-like enzymes"/>
    <property type="match status" value="1"/>
</dbReference>
<evidence type="ECO:0000313" key="9">
    <source>
        <dbReference type="EMBL" id="BAO34927.1"/>
    </source>
</evidence>
<dbReference type="EMBL" id="AP013063">
    <property type="protein sequence ID" value="BAO34927.1"/>
    <property type="molecule type" value="Genomic_DNA"/>
</dbReference>
<sequence length="220" mass="24489">MAFIPVTREYAMSEKHWSNTELLHQTVTNPNIIVKGTHSYYSDCWDNGFERSVVRYLHGDAVSRQWQPLGKIDRLLIGDYVCIAAEAVILMGGNHTHRIDWLSLYPFMATIKQAYRPKGDTRLGDGCWIGMRAMLMPGISIGEGAIVAAGSVVAGDVEPYAIVGGNPARFIRWRFAPEVIARLLALRLYDLSEADFTVIQPLLADGDIDALERGIAALRR</sequence>
<dbReference type="InterPro" id="IPR018357">
    <property type="entry name" value="Hexapep_transf_CS"/>
</dbReference>
<evidence type="ECO:0000256" key="6">
    <source>
        <dbReference type="ARBA" id="ARBA00023251"/>
    </source>
</evidence>
<evidence type="ECO:0000256" key="3">
    <source>
        <dbReference type="ARBA" id="ARBA00020291"/>
    </source>
</evidence>
<dbReference type="InterPro" id="IPR011004">
    <property type="entry name" value="Trimer_LpxA-like_sf"/>
</dbReference>
<keyword evidence="7" id="KW-0012">Acyltransferase</keyword>
<reference evidence="9" key="1">
    <citation type="journal article" date="2014" name="Genome Biol. Evol.">
        <title>Genome evolution and plasticity of Serratia marcescens, an important multidrug-resistant nosocomial pathogen.</title>
        <authorList>
            <person name="Iguchi A."/>
            <person name="Nagaya Y."/>
            <person name="Pradel E."/>
            <person name="Ooka T."/>
            <person name="Ogura Y."/>
            <person name="Katsura K."/>
            <person name="Kurokawa K."/>
            <person name="Oshima K."/>
            <person name="Hattori M."/>
            <person name="Parkhill J."/>
            <person name="Sebaihia M."/>
            <person name="Coulthurst S.J."/>
            <person name="Gotoh N."/>
            <person name="Thomson N.R."/>
            <person name="Ewbank J.J."/>
            <person name="Hayashi T."/>
        </authorList>
    </citation>
    <scope>NUCLEOTIDE SEQUENCE</scope>
    <source>
        <strain evidence="9">SM39</strain>
    </source>
</reference>
<dbReference type="PANTHER" id="PTHR43300">
    <property type="entry name" value="ACETYLTRANSFERASE"/>
    <property type="match status" value="1"/>
</dbReference>
<dbReference type="InterPro" id="IPR050179">
    <property type="entry name" value="Trans_hexapeptide_repeat"/>
</dbReference>
<evidence type="ECO:0000256" key="2">
    <source>
        <dbReference type="ARBA" id="ARBA00013235"/>
    </source>
</evidence>
<keyword evidence="5" id="KW-0677">Repeat</keyword>
<comment type="catalytic activity">
    <reaction evidence="8">
        <text>chloramphenicol + acetyl-CoA = chloramphenicol 3-acetate + CoA</text>
        <dbReference type="Rhea" id="RHEA:18421"/>
        <dbReference type="ChEBI" id="CHEBI:16730"/>
        <dbReference type="ChEBI" id="CHEBI:17698"/>
        <dbReference type="ChEBI" id="CHEBI:57287"/>
        <dbReference type="ChEBI" id="CHEBI:57288"/>
        <dbReference type="EC" id="2.3.1.28"/>
    </reaction>
</comment>
<evidence type="ECO:0000256" key="4">
    <source>
        <dbReference type="ARBA" id="ARBA00022679"/>
    </source>
</evidence>
<keyword evidence="4" id="KW-0808">Transferase</keyword>
<dbReference type="CDD" id="cd03349">
    <property type="entry name" value="LbH_XAT"/>
    <property type="match status" value="1"/>
</dbReference>
<evidence type="ECO:0000256" key="7">
    <source>
        <dbReference type="ARBA" id="ARBA00023315"/>
    </source>
</evidence>
<dbReference type="Pfam" id="PF00132">
    <property type="entry name" value="Hexapep"/>
    <property type="match status" value="1"/>
</dbReference>